<proteinExistence type="inferred from homology"/>
<comment type="caution">
    <text evidence="8">The sequence shown here is derived from an EMBL/GenBank/DDBJ whole genome shotgun (WGS) entry which is preliminary data.</text>
</comment>
<feature type="domain" description="RmlD-like substrate binding" evidence="7">
    <location>
        <begin position="1"/>
        <end position="288"/>
    </location>
</feature>
<dbReference type="EMBL" id="JRWM01000005">
    <property type="protein sequence ID" value="KHA61687.1"/>
    <property type="molecule type" value="Genomic_DNA"/>
</dbReference>
<evidence type="ECO:0000256" key="4">
    <source>
        <dbReference type="ARBA" id="ARBA00017099"/>
    </source>
</evidence>
<reference evidence="8 9" key="1">
    <citation type="submission" date="2014-10" db="EMBL/GenBank/DDBJ databases">
        <title>Genome sequencing of Vibrio variabilis T01.</title>
        <authorList>
            <person name="Chan K.-G."/>
            <person name="Mohamad N.I."/>
        </authorList>
    </citation>
    <scope>NUCLEOTIDE SEQUENCE [LARGE SCALE GENOMIC DNA]</scope>
    <source>
        <strain evidence="8 9">T01</strain>
    </source>
</reference>
<dbReference type="RefSeq" id="WP_038213168.1">
    <property type="nucleotide sequence ID" value="NZ_JRWM01000005.1"/>
</dbReference>
<evidence type="ECO:0000256" key="2">
    <source>
        <dbReference type="ARBA" id="ARBA00010944"/>
    </source>
</evidence>
<dbReference type="EC" id="1.1.1.133" evidence="3 6"/>
<evidence type="ECO:0000256" key="1">
    <source>
        <dbReference type="ARBA" id="ARBA00004781"/>
    </source>
</evidence>
<organism evidence="8 9">
    <name type="scientific">Vibrio variabilis</name>
    <dbReference type="NCBI Taxonomy" id="990271"/>
    <lineage>
        <taxon>Bacteria</taxon>
        <taxon>Pseudomonadati</taxon>
        <taxon>Pseudomonadota</taxon>
        <taxon>Gammaproteobacteria</taxon>
        <taxon>Vibrionales</taxon>
        <taxon>Vibrionaceae</taxon>
        <taxon>Vibrio</taxon>
    </lineage>
</organism>
<dbReference type="InterPro" id="IPR036291">
    <property type="entry name" value="NAD(P)-bd_dom_sf"/>
</dbReference>
<dbReference type="Gene3D" id="3.40.50.720">
    <property type="entry name" value="NAD(P)-binding Rossmann-like Domain"/>
    <property type="match status" value="1"/>
</dbReference>
<evidence type="ECO:0000256" key="6">
    <source>
        <dbReference type="RuleBase" id="RU364082"/>
    </source>
</evidence>
<dbReference type="NCBIfam" id="TIGR01214">
    <property type="entry name" value="rmlD"/>
    <property type="match status" value="1"/>
</dbReference>
<evidence type="ECO:0000256" key="5">
    <source>
        <dbReference type="ARBA" id="ARBA00048200"/>
    </source>
</evidence>
<evidence type="ECO:0000259" key="7">
    <source>
        <dbReference type="Pfam" id="PF04321"/>
    </source>
</evidence>
<keyword evidence="9" id="KW-1185">Reference proteome</keyword>
<dbReference type="PANTHER" id="PTHR10491">
    <property type="entry name" value="DTDP-4-DEHYDRORHAMNOSE REDUCTASE"/>
    <property type="match status" value="1"/>
</dbReference>
<dbReference type="InterPro" id="IPR005913">
    <property type="entry name" value="dTDP_dehydrorham_reduct"/>
</dbReference>
<dbReference type="CDD" id="cd05254">
    <property type="entry name" value="dTDP_HR_like_SDR_e"/>
    <property type="match status" value="1"/>
</dbReference>
<comment type="pathway">
    <text evidence="1 6">Carbohydrate biosynthesis; dTDP-L-rhamnose biosynthesis.</text>
</comment>
<dbReference type="Gene3D" id="3.90.25.10">
    <property type="entry name" value="UDP-galactose 4-epimerase, domain 1"/>
    <property type="match status" value="1"/>
</dbReference>
<name>A0ABR4YFB1_9VIBR</name>
<dbReference type="Pfam" id="PF04321">
    <property type="entry name" value="RmlD_sub_bind"/>
    <property type="match status" value="1"/>
</dbReference>
<evidence type="ECO:0000313" key="9">
    <source>
        <dbReference type="Proteomes" id="UP000030520"/>
    </source>
</evidence>
<comment type="cofactor">
    <cofactor evidence="6">
        <name>Mg(2+)</name>
        <dbReference type="ChEBI" id="CHEBI:18420"/>
    </cofactor>
    <text evidence="6">Binds 1 Mg(2+) ion per monomer.</text>
</comment>
<gene>
    <name evidence="8" type="ORF">NL53_05070</name>
</gene>
<comment type="catalytic activity">
    <reaction evidence="5 6">
        <text>dTDP-beta-L-rhamnose + NADP(+) = dTDP-4-dehydro-beta-L-rhamnose + NADPH + H(+)</text>
        <dbReference type="Rhea" id="RHEA:21796"/>
        <dbReference type="ChEBI" id="CHEBI:15378"/>
        <dbReference type="ChEBI" id="CHEBI:57510"/>
        <dbReference type="ChEBI" id="CHEBI:57783"/>
        <dbReference type="ChEBI" id="CHEBI:58349"/>
        <dbReference type="ChEBI" id="CHEBI:62830"/>
        <dbReference type="EC" id="1.1.1.133"/>
    </reaction>
</comment>
<evidence type="ECO:0000313" key="8">
    <source>
        <dbReference type="EMBL" id="KHA61687.1"/>
    </source>
</evidence>
<sequence>MKILVTGSKGQLGQSLVRLLEARNDVEFIALDRDKLDITNKQEVDSVVVAFSPDVVINAAAYTAVDKAESETKLAAAINRDGPSFLAEAAQKVGAALLHISTDYVFDGKNAEPYSEQDQTAPQSVYGQTKLEGELAVASACERHIILRTAWVFSEYGNNFVKTMLRLAETHDNLNIVGDQLGGPTYALDIAKALVLISDQITTGRDVEYGTYHFSGLPHVSWYEFARAIFSAAEKQTLIAKRPVLKSITTAEYPTAATRPANSKLNVQKIFNHFEIEASDWQRALNDLSAYQNNG</sequence>
<comment type="similarity">
    <text evidence="2 6">Belongs to the dTDP-4-dehydrorhamnose reductase family.</text>
</comment>
<dbReference type="PANTHER" id="PTHR10491:SF4">
    <property type="entry name" value="METHIONINE ADENOSYLTRANSFERASE 2 SUBUNIT BETA"/>
    <property type="match status" value="1"/>
</dbReference>
<evidence type="ECO:0000256" key="3">
    <source>
        <dbReference type="ARBA" id="ARBA00012929"/>
    </source>
</evidence>
<keyword evidence="6" id="KW-0560">Oxidoreductase</keyword>
<comment type="function">
    <text evidence="6">Catalyzes the reduction of dTDP-6-deoxy-L-lyxo-4-hexulose to yield dTDP-L-rhamnose.</text>
</comment>
<dbReference type="InterPro" id="IPR029903">
    <property type="entry name" value="RmlD-like-bd"/>
</dbReference>
<keyword evidence="6" id="KW-0521">NADP</keyword>
<dbReference type="SUPFAM" id="SSF51735">
    <property type="entry name" value="NAD(P)-binding Rossmann-fold domains"/>
    <property type="match status" value="1"/>
</dbReference>
<accession>A0ABR4YFB1</accession>
<dbReference type="Proteomes" id="UP000030520">
    <property type="component" value="Unassembled WGS sequence"/>
</dbReference>
<protein>
    <recommendedName>
        <fullName evidence="4 6">dTDP-4-dehydrorhamnose reductase</fullName>
        <ecNumber evidence="3 6">1.1.1.133</ecNumber>
    </recommendedName>
</protein>